<dbReference type="Gene3D" id="3.30.200.20">
    <property type="entry name" value="Phosphorylase Kinase, domain 1"/>
    <property type="match status" value="1"/>
</dbReference>
<dbReference type="PANTHER" id="PTHR12984">
    <property type="entry name" value="SCY1-RELATED S/T PROTEIN KINASE-LIKE"/>
    <property type="match status" value="1"/>
</dbReference>
<dbReference type="Pfam" id="PF20168">
    <property type="entry name" value="PDS5"/>
    <property type="match status" value="1"/>
</dbReference>
<feature type="compositionally biased region" description="Acidic residues" evidence="2">
    <location>
        <begin position="718"/>
        <end position="731"/>
    </location>
</feature>
<dbReference type="SUPFAM" id="SSF48371">
    <property type="entry name" value="ARM repeat"/>
    <property type="match status" value="1"/>
</dbReference>
<dbReference type="PROSITE" id="PS50077">
    <property type="entry name" value="HEAT_REPEAT"/>
    <property type="match status" value="1"/>
</dbReference>
<evidence type="ECO:0000313" key="3">
    <source>
        <dbReference type="EMBL" id="QGN17331.1"/>
    </source>
</evidence>
<dbReference type="InterPro" id="IPR011989">
    <property type="entry name" value="ARM-like"/>
</dbReference>
<keyword evidence="4" id="KW-1185">Reference proteome</keyword>
<dbReference type="EMBL" id="CP015059">
    <property type="protein sequence ID" value="QGN17331.1"/>
    <property type="molecule type" value="Genomic_DNA"/>
</dbReference>
<accession>A0ABX6EZW1</accession>
<dbReference type="SUPFAM" id="SSF56112">
    <property type="entry name" value="Protein kinase-like (PK-like)"/>
    <property type="match status" value="1"/>
</dbReference>
<feature type="compositionally biased region" description="Polar residues" evidence="2">
    <location>
        <begin position="681"/>
        <end position="692"/>
    </location>
</feature>
<dbReference type="InterPro" id="IPR021133">
    <property type="entry name" value="HEAT_type_2"/>
</dbReference>
<reference evidence="3 4" key="1">
    <citation type="submission" date="2016-03" db="EMBL/GenBank/DDBJ databases">
        <title>How can Kluyveromyces marxianus grow so fast - potential evolutionary course in Saccharomyces Complex revealed by comparative genomics.</title>
        <authorList>
            <person name="Mo W."/>
            <person name="Lu W."/>
            <person name="Yang X."/>
            <person name="Qi J."/>
            <person name="Lv H."/>
        </authorList>
    </citation>
    <scope>NUCLEOTIDE SEQUENCE [LARGE SCALE GENOMIC DNA]</scope>
    <source>
        <strain evidence="3 4">FIM1</strain>
    </source>
</reference>
<protein>
    <submittedName>
        <fullName evidence="3">YOR112W</fullName>
    </submittedName>
</protein>
<evidence type="ECO:0000256" key="1">
    <source>
        <dbReference type="PROSITE-ProRule" id="PRU00103"/>
    </source>
</evidence>
<gene>
    <name evidence="3" type="primary">CEX1</name>
    <name evidence="3" type="ORF">FIM1_4063</name>
</gene>
<evidence type="ECO:0000313" key="4">
    <source>
        <dbReference type="Proteomes" id="UP000422736"/>
    </source>
</evidence>
<organism evidence="3 4">
    <name type="scientific">Kluyveromyces marxianus</name>
    <name type="common">Yeast</name>
    <name type="synonym">Candida kefyr</name>
    <dbReference type="NCBI Taxonomy" id="4911"/>
    <lineage>
        <taxon>Eukaryota</taxon>
        <taxon>Fungi</taxon>
        <taxon>Dikarya</taxon>
        <taxon>Ascomycota</taxon>
        <taxon>Saccharomycotina</taxon>
        <taxon>Saccharomycetes</taxon>
        <taxon>Saccharomycetales</taxon>
        <taxon>Saccharomycetaceae</taxon>
        <taxon>Kluyveromyces</taxon>
    </lineage>
</organism>
<feature type="repeat" description="HEAT" evidence="1">
    <location>
        <begin position="380"/>
        <end position="418"/>
    </location>
</feature>
<proteinExistence type="predicted"/>
<evidence type="ECO:0000256" key="2">
    <source>
        <dbReference type="SAM" id="MobiDB-lite"/>
    </source>
</evidence>
<dbReference type="Gene3D" id="1.10.510.10">
    <property type="entry name" value="Transferase(Phosphotransferase) domain 1"/>
    <property type="match status" value="1"/>
</dbReference>
<feature type="region of interest" description="Disordered" evidence="2">
    <location>
        <begin position="573"/>
        <end position="593"/>
    </location>
</feature>
<dbReference type="InterPro" id="IPR016024">
    <property type="entry name" value="ARM-type_fold"/>
</dbReference>
<feature type="compositionally biased region" description="Low complexity" evidence="2">
    <location>
        <begin position="651"/>
        <end position="660"/>
    </location>
</feature>
<sequence>MDFIFKSISNFQLPFSTDGQPVISTPFGTIENGTRKSDSLPVTIHTYNTTNVPSLLWKNHIHKCKVLKLPGLVKVLDVIEFSPDKVYIVTERTTPLTSLDYNRINECSLKLGMYQVAQTLNVLHEQAKCLFGALSIGNIYVNPKGEWVLYGLELSTSFNDPAHFSSNLQVYNGVVRGYDNWELLGNVSTPVGVDAAQLYTVYNTLFQGNIPTSWKPTLAALAKGQQGSVQKFVAKLRDDNGNPLISIYDNLKEIYIKDPVEKVMMLSNVQQTISADDKPFKNPTPGFLENTLLPELTQCLQMISTTNQPTSNQVPFLGTIFHLTCSDSPIIADENVFQTQVKPIIFQSFNVADRQVRFLLLLHFANFTQKLSASEVADKIFPPFIQGLSDTDQTIRLQTLKNVSHLIGKITERQLNNDLLRVLAKTQVDKDIGIRTLTILIITKIAHKLNKSSNRSTILATAFTKSLKDPDLKPRLATLYGLETTLDLFDAETIAQRILTVIGPGLLDKNKQVRENAKKVFHMYWDKLEKESASFPDDDDSEDIPEEEFDRMMNDEEDGELINGFIQSVKLSTPTPTSTPADLVDPVQESDPWNAAFDDDVIADLDDSWDVDEPEEQSSNNTQVKSFGFKVPIKKSWNDELNDTPLEHNSLTKNTSSNSLKLKKEESKPSILSKKPVKKTSILSKSNKTSHQQHPRIASSIRTSHNHTSKVVAPTPAAEDDDVEDGWGDDW</sequence>
<dbReference type="Proteomes" id="UP000422736">
    <property type="component" value="Chromosome 6"/>
</dbReference>
<dbReference type="PANTHER" id="PTHR12984:SF3">
    <property type="entry name" value="N-TERMINAL KINASE-LIKE PROTEIN"/>
    <property type="match status" value="1"/>
</dbReference>
<dbReference type="InterPro" id="IPR051177">
    <property type="entry name" value="CIK-Related_Protein"/>
</dbReference>
<dbReference type="InterPro" id="IPR011009">
    <property type="entry name" value="Kinase-like_dom_sf"/>
</dbReference>
<dbReference type="Gene3D" id="1.25.10.10">
    <property type="entry name" value="Leucine-rich Repeat Variant"/>
    <property type="match status" value="1"/>
</dbReference>
<name>A0ABX6EZW1_KLUMA</name>
<feature type="region of interest" description="Disordered" evidence="2">
    <location>
        <begin position="639"/>
        <end position="731"/>
    </location>
</feature>